<evidence type="ECO:0000313" key="1">
    <source>
        <dbReference type="EMBL" id="CDH53961.1"/>
    </source>
</evidence>
<dbReference type="InterPro" id="IPR029033">
    <property type="entry name" value="His_PPase_superfam"/>
</dbReference>
<dbReference type="Proteomes" id="UP000027586">
    <property type="component" value="Unassembled WGS sequence"/>
</dbReference>
<keyword evidence="2" id="KW-1185">Reference proteome</keyword>
<sequence length="225" mass="25290">MQSYSHLPSQLKNHYFIGRHGFSLANNAGLICSNPDIAIPTTGGPHGQGWGLHERGKEQVKEKAGLLAQHLFADNKKPEIVIFCSPFVRTHQTAQIIRGVLNETVPVAEPIPNIALRERFYGEFDMTSDENYKLCWKDDATGPDHGEHSAKGVESPSSVCERTTRFIVDEIESKMEGKVVILVAHGDVCQIMQTGFMHTDAWRHREMEHVDTADWRDMELVNNKA</sequence>
<accession>A0A068RY93</accession>
<name>A0A068RY93_9FUNG</name>
<dbReference type="PANTHER" id="PTHR47821:SF2">
    <property type="entry name" value="PHOSPHOGLYCERATE MUTASE FAMILY PROTEIN"/>
    <property type="match status" value="1"/>
</dbReference>
<dbReference type="SUPFAM" id="SSF53254">
    <property type="entry name" value="Phosphoglycerate mutase-like"/>
    <property type="match status" value="1"/>
</dbReference>
<evidence type="ECO:0000313" key="2">
    <source>
        <dbReference type="Proteomes" id="UP000027586"/>
    </source>
</evidence>
<reference evidence="1" key="1">
    <citation type="submission" date="2013-08" db="EMBL/GenBank/DDBJ databases">
        <title>Gene expansion shapes genome architecture in the human pathogen Lichtheimia corymbifera: an evolutionary genomics analysis in the ancient terrestrial Mucorales (Mucoromycotina).</title>
        <authorList>
            <person name="Schwartze V.U."/>
            <person name="Winter S."/>
            <person name="Shelest E."/>
            <person name="Marcet-Houben M."/>
            <person name="Horn F."/>
            <person name="Wehner S."/>
            <person name="Hoffmann K."/>
            <person name="Riege K."/>
            <person name="Sammeth M."/>
            <person name="Nowrousian M."/>
            <person name="Valiante V."/>
            <person name="Linde J."/>
            <person name="Jacobsen I.D."/>
            <person name="Marz M."/>
            <person name="Brakhage A.A."/>
            <person name="Gabaldon T."/>
            <person name="Bocker S."/>
            <person name="Voigt K."/>
        </authorList>
    </citation>
    <scope>NUCLEOTIDE SEQUENCE [LARGE SCALE GENOMIC DNA]</scope>
    <source>
        <strain evidence="1">FSU 9682</strain>
    </source>
</reference>
<dbReference type="CDD" id="cd07067">
    <property type="entry name" value="HP_PGM_like"/>
    <property type="match status" value="1"/>
</dbReference>
<dbReference type="OrthoDB" id="354304at2759"/>
<dbReference type="PANTHER" id="PTHR47821">
    <property type="entry name" value="PHOSPHOGLYCERATE MUTASE FAMILY PROTEIN"/>
    <property type="match status" value="1"/>
</dbReference>
<dbReference type="VEuPathDB" id="FungiDB:LCOR_05260.1"/>
<comment type="caution">
    <text evidence="1">The sequence shown here is derived from an EMBL/GenBank/DDBJ whole genome shotgun (WGS) entry which is preliminary data.</text>
</comment>
<proteinExistence type="predicted"/>
<protein>
    <submittedName>
        <fullName evidence="1">Phosphoglycerate mutase</fullName>
    </submittedName>
</protein>
<dbReference type="Pfam" id="PF00300">
    <property type="entry name" value="His_Phos_1"/>
    <property type="match status" value="1"/>
</dbReference>
<dbReference type="Gene3D" id="3.40.50.1240">
    <property type="entry name" value="Phosphoglycerate mutase-like"/>
    <property type="match status" value="1"/>
</dbReference>
<dbReference type="STRING" id="1263082.A0A068RY93"/>
<dbReference type="EMBL" id="CBTN010000020">
    <property type="protein sequence ID" value="CDH53961.1"/>
    <property type="molecule type" value="Genomic_DNA"/>
</dbReference>
<dbReference type="InterPro" id="IPR013078">
    <property type="entry name" value="His_Pase_superF_clade-1"/>
</dbReference>
<organism evidence="1 2">
    <name type="scientific">Lichtheimia corymbifera JMRC:FSU:9682</name>
    <dbReference type="NCBI Taxonomy" id="1263082"/>
    <lineage>
        <taxon>Eukaryota</taxon>
        <taxon>Fungi</taxon>
        <taxon>Fungi incertae sedis</taxon>
        <taxon>Mucoromycota</taxon>
        <taxon>Mucoromycotina</taxon>
        <taxon>Mucoromycetes</taxon>
        <taxon>Mucorales</taxon>
        <taxon>Lichtheimiaceae</taxon>
        <taxon>Lichtheimia</taxon>
    </lineage>
</organism>
<dbReference type="AlphaFoldDB" id="A0A068RY93"/>
<gene>
    <name evidence="1" type="ORF">LCOR_05260.1</name>
</gene>